<proteinExistence type="predicted"/>
<dbReference type="SUPFAM" id="SSF47565">
    <property type="entry name" value="Insect pheromone/odorant-binding proteins"/>
    <property type="match status" value="1"/>
</dbReference>
<dbReference type="Gene3D" id="1.10.238.20">
    <property type="entry name" value="Pheromone/general odorant binding protein domain"/>
    <property type="match status" value="1"/>
</dbReference>
<feature type="chain" id="PRO_5008585037" evidence="1">
    <location>
        <begin position="23"/>
        <end position="144"/>
    </location>
</feature>
<dbReference type="EMBL" id="GECU01021685">
    <property type="protein sequence ID" value="JAS86021.1"/>
    <property type="molecule type" value="Transcribed_RNA"/>
</dbReference>
<dbReference type="InterPro" id="IPR036728">
    <property type="entry name" value="PBP_GOBP_sf"/>
</dbReference>
<gene>
    <name evidence="2" type="ORF">g.37809</name>
</gene>
<organism evidence="2">
    <name type="scientific">Homalodisca liturata</name>
    <dbReference type="NCBI Taxonomy" id="320908"/>
    <lineage>
        <taxon>Eukaryota</taxon>
        <taxon>Metazoa</taxon>
        <taxon>Ecdysozoa</taxon>
        <taxon>Arthropoda</taxon>
        <taxon>Hexapoda</taxon>
        <taxon>Insecta</taxon>
        <taxon>Pterygota</taxon>
        <taxon>Neoptera</taxon>
        <taxon>Paraneoptera</taxon>
        <taxon>Hemiptera</taxon>
        <taxon>Auchenorrhyncha</taxon>
        <taxon>Membracoidea</taxon>
        <taxon>Cicadellidae</taxon>
        <taxon>Cicadellinae</taxon>
        <taxon>Proconiini</taxon>
        <taxon>Homalodisca</taxon>
    </lineage>
</organism>
<keyword evidence="1" id="KW-0732">Signal</keyword>
<dbReference type="SMART" id="SM00708">
    <property type="entry name" value="PhBP"/>
    <property type="match status" value="1"/>
</dbReference>
<evidence type="ECO:0000256" key="1">
    <source>
        <dbReference type="SAM" id="SignalP"/>
    </source>
</evidence>
<dbReference type="Pfam" id="PF01395">
    <property type="entry name" value="PBP_GOBP"/>
    <property type="match status" value="1"/>
</dbReference>
<feature type="signal peptide" evidence="1">
    <location>
        <begin position="1"/>
        <end position="22"/>
    </location>
</feature>
<protein>
    <submittedName>
        <fullName evidence="2">Uncharacterized protein</fullName>
    </submittedName>
</protein>
<dbReference type="InterPro" id="IPR006170">
    <property type="entry name" value="PBP/GOBP"/>
</dbReference>
<name>A0A1B6IGG9_9HEMI</name>
<sequence>MFSLNTFTFVICVLWNQNFIKADLPPEKLFVEALKCREESLATRDDLHSIALRVPPETMSGKCTLLCMMTNHGLVENGRYNQENTYQFLKKHFPERPMMVRDMEEAAKNCQYISDKVPEDYQGTCEHAYILAVCIQENLKGVKM</sequence>
<reference evidence="2" key="1">
    <citation type="submission" date="2015-11" db="EMBL/GenBank/DDBJ databases">
        <title>De novo transcriptome assembly of four potential Pierce s Disease insect vectors from Arizona vineyards.</title>
        <authorList>
            <person name="Tassone E.E."/>
        </authorList>
    </citation>
    <scope>NUCLEOTIDE SEQUENCE</scope>
</reference>
<dbReference type="GO" id="GO:0005549">
    <property type="term" value="F:odorant binding"/>
    <property type="evidence" value="ECO:0007669"/>
    <property type="project" value="InterPro"/>
</dbReference>
<dbReference type="CDD" id="cd23992">
    <property type="entry name" value="PBP_GOBP"/>
    <property type="match status" value="1"/>
</dbReference>
<evidence type="ECO:0000313" key="2">
    <source>
        <dbReference type="EMBL" id="JAS86021.1"/>
    </source>
</evidence>
<dbReference type="AlphaFoldDB" id="A0A1B6IGG9"/>
<accession>A0A1B6IGG9</accession>